<dbReference type="PROSITE" id="PS51257">
    <property type="entry name" value="PROKAR_LIPOPROTEIN"/>
    <property type="match status" value="1"/>
</dbReference>
<dbReference type="InterPro" id="IPR009091">
    <property type="entry name" value="RCC1/BLIP-II"/>
</dbReference>
<organism evidence="2 3">
    <name type="scientific">Spirosoma flavum</name>
    <dbReference type="NCBI Taxonomy" id="2048557"/>
    <lineage>
        <taxon>Bacteria</taxon>
        <taxon>Pseudomonadati</taxon>
        <taxon>Bacteroidota</taxon>
        <taxon>Cytophagia</taxon>
        <taxon>Cytophagales</taxon>
        <taxon>Cytophagaceae</taxon>
        <taxon>Spirosoma</taxon>
    </lineage>
</organism>
<dbReference type="PANTHER" id="PTHR45982:SF1">
    <property type="entry name" value="REGULATOR OF CHROMOSOME CONDENSATION"/>
    <property type="match status" value="1"/>
</dbReference>
<sequence>MQKDLTLVFLCFWLAFSCSKTSSPDPATTTTTPTTGITQGSANTATVFSSHTYSTVFIKKDGSLWTFGAAEFTGREPSVTTLTPKRVGTDNDWSSVSTAWATFAVKSDGTLWSWGQKELIGRTGNNLIPAKVNEDKDWASVYAAPNRFTLALKKDGTLWGCGKEGFSDGSSYFLDGTTTDRPLMTRAGTESDWQKISIYGAEIFLIKKDGSVWGWGHPNDALFGTLDTKSKLVNVLPGNDWVDVAIRSLGGVGLKKDGSLWRWGSTINPKQPQRIGSSNDWVKIITKNGLNDQIYGLKQDGSLWVSGGGFDSPTSFNPVETYNSGDTFESIYFNGNGIVAKRPGKDDYCAFGFSGGSDYTSKYGGDNFLDAKGELKCTSF</sequence>
<comment type="caution">
    <text evidence="2">The sequence shown here is derived from an EMBL/GenBank/DDBJ whole genome shotgun (WGS) entry which is preliminary data.</text>
</comment>
<evidence type="ECO:0000313" key="3">
    <source>
        <dbReference type="Proteomes" id="UP001597512"/>
    </source>
</evidence>
<gene>
    <name evidence="2" type="ORF">ACFS25_21695</name>
</gene>
<dbReference type="Gene3D" id="2.130.10.30">
    <property type="entry name" value="Regulator of chromosome condensation 1/beta-lactamase-inhibitor protein II"/>
    <property type="match status" value="2"/>
</dbReference>
<dbReference type="SUPFAM" id="SSF50985">
    <property type="entry name" value="RCC1/BLIP-II"/>
    <property type="match status" value="1"/>
</dbReference>
<evidence type="ECO:0000313" key="2">
    <source>
        <dbReference type="EMBL" id="MFD2936410.1"/>
    </source>
</evidence>
<accession>A0ABW6AQA2</accession>
<dbReference type="Proteomes" id="UP001597512">
    <property type="component" value="Unassembled WGS sequence"/>
</dbReference>
<dbReference type="RefSeq" id="WP_381505181.1">
    <property type="nucleotide sequence ID" value="NZ_JBHUOM010000023.1"/>
</dbReference>
<keyword evidence="3" id="KW-1185">Reference proteome</keyword>
<dbReference type="PANTHER" id="PTHR45982">
    <property type="entry name" value="REGULATOR OF CHROMOSOME CONDENSATION"/>
    <property type="match status" value="1"/>
</dbReference>
<proteinExistence type="predicted"/>
<feature type="signal peptide" evidence="1">
    <location>
        <begin position="1"/>
        <end position="22"/>
    </location>
</feature>
<dbReference type="InterPro" id="IPR051553">
    <property type="entry name" value="Ran_GTPase-activating"/>
</dbReference>
<reference evidence="3" key="1">
    <citation type="journal article" date="2019" name="Int. J. Syst. Evol. Microbiol.">
        <title>The Global Catalogue of Microorganisms (GCM) 10K type strain sequencing project: providing services to taxonomists for standard genome sequencing and annotation.</title>
        <authorList>
            <consortium name="The Broad Institute Genomics Platform"/>
            <consortium name="The Broad Institute Genome Sequencing Center for Infectious Disease"/>
            <person name="Wu L."/>
            <person name="Ma J."/>
        </authorList>
    </citation>
    <scope>NUCLEOTIDE SEQUENCE [LARGE SCALE GENOMIC DNA]</scope>
    <source>
        <strain evidence="3">KCTC 52490</strain>
    </source>
</reference>
<name>A0ABW6AQA2_9BACT</name>
<evidence type="ECO:0000256" key="1">
    <source>
        <dbReference type="SAM" id="SignalP"/>
    </source>
</evidence>
<keyword evidence="1" id="KW-0732">Signal</keyword>
<protein>
    <submittedName>
        <fullName evidence="2">RCC1 domain-containing protein</fullName>
    </submittedName>
</protein>
<feature type="chain" id="PRO_5046480490" evidence="1">
    <location>
        <begin position="23"/>
        <end position="380"/>
    </location>
</feature>
<dbReference type="EMBL" id="JBHUOM010000023">
    <property type="protein sequence ID" value="MFD2936410.1"/>
    <property type="molecule type" value="Genomic_DNA"/>
</dbReference>